<evidence type="ECO:0000256" key="8">
    <source>
        <dbReference type="ARBA" id="ARBA00031272"/>
    </source>
</evidence>
<gene>
    <name evidence="11" type="ORF">fep_052</name>
</gene>
<dbReference type="PANTHER" id="PTHR10799">
    <property type="entry name" value="SNF2/RAD54 HELICASE FAMILY"/>
    <property type="match status" value="1"/>
</dbReference>
<proteinExistence type="inferred from homology"/>
<feature type="domain" description="Helicase ATP-binding" evidence="10">
    <location>
        <begin position="43"/>
        <end position="205"/>
    </location>
</feature>
<dbReference type="EMBL" id="KJ801920">
    <property type="protein sequence ID" value="AID46565.1"/>
    <property type="molecule type" value="Genomic_DNA"/>
</dbReference>
<dbReference type="PROSITE" id="PS51192">
    <property type="entry name" value="HELICASE_ATP_BIND_1"/>
    <property type="match status" value="1"/>
</dbReference>
<dbReference type="Gene3D" id="3.40.50.300">
    <property type="entry name" value="P-loop containing nucleotide triphosphate hydrolases"/>
    <property type="match status" value="2"/>
</dbReference>
<dbReference type="EC" id="3.6.1.15" evidence="2"/>
<dbReference type="GO" id="GO:0005524">
    <property type="term" value="F:ATP binding"/>
    <property type="evidence" value="ECO:0007669"/>
    <property type="project" value="UniProtKB-KW"/>
</dbReference>
<evidence type="ECO:0000256" key="7">
    <source>
        <dbReference type="ARBA" id="ARBA00023163"/>
    </source>
</evidence>
<keyword evidence="6" id="KW-0067">ATP-binding</keyword>
<evidence type="ECO:0000256" key="1">
    <source>
        <dbReference type="ARBA" id="ARBA00010677"/>
    </source>
</evidence>
<dbReference type="GO" id="GO:0006351">
    <property type="term" value="P:DNA-templated transcription"/>
    <property type="evidence" value="ECO:0007669"/>
    <property type="project" value="InterPro"/>
</dbReference>
<accession>A0A068EG33</accession>
<evidence type="ECO:0000259" key="10">
    <source>
        <dbReference type="PROSITE" id="PS51192"/>
    </source>
</evidence>
<sequence length="637" mass="73711">MNTYAAYIDYALKKLDTFPVDMTGGNGDTISLKDYQLFVAKVFLGLNSMNSILLFQETGVGKTITTVYMLKNLKKIYSEWIIIILVKKALIDDPWTHTILDYAPEVMKDCIIMNYDDQNFHNKFFTNIKSINIKSRIFIIIDECHNFISKSLTKEDNRKRNTKLVYNYIAKNLMQKNNKLICLSATPIVNDVREFQMLVNLLRPGILNSTKSLFYNKKLIDEREIISKLGCICSYIVNNEASIFEDVENTALFARKTVHIKHVFMSKKQEELYLKARYLERKLGISVFKIYQRMASTFVFDDIPDKKKLTEEEYEKFVDSLSIDFKNTLYGKKISKQSLDILSKGGTISDIKDVKDIELYNYLYEHSCKFTFVCVSILQSKGKCLVFEPFIRSSGIEILLQYFNVFGITYIEFSSRTKDIRSKSVTEFNNIDNTDGEITKVCVFSQSGNEGISFLSINDIFILDMTWNEASLKQIIGRAIRLNSHVNNPPERRYVNVYFVVAKLSSGRSSVDDILLDIIQSKSKEFSQLYKVLKHSSIEWIYSNYTDFQTVDDEKGFKKLISRNIILDENTITSKKKLTMGENIWYSFSSSLVSIYKGFKSVDNKIYDTDGFFITVLPDKPTIKIHEGKLIYILTVR</sequence>
<evidence type="ECO:0000313" key="12">
    <source>
        <dbReference type="Proteomes" id="UP000101521"/>
    </source>
</evidence>
<dbReference type="SUPFAM" id="SSF52540">
    <property type="entry name" value="P-loop containing nucleoside triphosphate hydrolases"/>
    <property type="match status" value="2"/>
</dbReference>
<dbReference type="GO" id="GO:0017111">
    <property type="term" value="F:ribonucleoside triphosphate phosphatase activity"/>
    <property type="evidence" value="ECO:0007669"/>
    <property type="project" value="UniProtKB-EC"/>
</dbReference>
<comment type="similarity">
    <text evidence="1">Belongs to the helicase family. NPH I subfamily.</text>
</comment>
<dbReference type="RefSeq" id="YP_009046289.1">
    <property type="nucleotide sequence ID" value="NC_024447.1"/>
</dbReference>
<evidence type="ECO:0000313" key="11">
    <source>
        <dbReference type="EMBL" id="AID46565.1"/>
    </source>
</evidence>
<evidence type="ECO:0000256" key="2">
    <source>
        <dbReference type="ARBA" id="ARBA00012445"/>
    </source>
</evidence>
<dbReference type="Proteomes" id="UP000101521">
    <property type="component" value="Segment"/>
</dbReference>
<organism evidence="11 12">
    <name type="scientific">Pigeonpox virus</name>
    <dbReference type="NCBI Taxonomy" id="10264"/>
    <lineage>
        <taxon>Viruses</taxon>
        <taxon>Varidnaviria</taxon>
        <taxon>Bamfordvirae</taxon>
        <taxon>Nucleocytoviricota</taxon>
        <taxon>Pokkesviricetes</taxon>
        <taxon>Chitovirales</taxon>
        <taxon>Poxviridae</taxon>
        <taxon>Chordopoxvirinae</taxon>
        <taxon>Avipoxvirus</taxon>
        <taxon>Avipoxvirus pigeonpox</taxon>
    </lineage>
</organism>
<evidence type="ECO:0000256" key="5">
    <source>
        <dbReference type="ARBA" id="ARBA00022801"/>
    </source>
</evidence>
<comment type="catalytic activity">
    <reaction evidence="9">
        <text>a ribonucleoside 5'-triphosphate + H2O = a ribonucleoside 5'-diphosphate + phosphate + H(+)</text>
        <dbReference type="Rhea" id="RHEA:23680"/>
        <dbReference type="ChEBI" id="CHEBI:15377"/>
        <dbReference type="ChEBI" id="CHEBI:15378"/>
        <dbReference type="ChEBI" id="CHEBI:43474"/>
        <dbReference type="ChEBI" id="CHEBI:57930"/>
        <dbReference type="ChEBI" id="CHEBI:61557"/>
        <dbReference type="EC" id="3.6.1.15"/>
    </reaction>
</comment>
<dbReference type="GeneID" id="19737776"/>
<dbReference type="InterPro" id="IPR000330">
    <property type="entry name" value="SNF2_N"/>
</dbReference>
<reference evidence="11 12" key="1">
    <citation type="journal article" date="2014" name="BMC Genomics">
        <title>The complete genome sequences of poxviruses isolated from a penguin and a pigeon in South Africa and comparison to other sequenced avipoxviruses.</title>
        <authorList>
            <person name="Offerman K."/>
            <person name="Carulei O."/>
            <person name="van der Walt A.P."/>
            <person name="Douglass N."/>
            <person name="Williamson A.L."/>
        </authorList>
    </citation>
    <scope>NUCLEOTIDE SEQUENCE [LARGE SCALE GENOMIC DNA]</scope>
    <source>
        <strain evidence="11">FeP2</strain>
    </source>
</reference>
<name>A0A068EG33_9POXV</name>
<evidence type="ECO:0000256" key="9">
    <source>
        <dbReference type="ARBA" id="ARBA00047631"/>
    </source>
</evidence>
<dbReference type="InterPro" id="IPR013676">
    <property type="entry name" value="NPHI_C"/>
</dbReference>
<dbReference type="Pfam" id="PF00271">
    <property type="entry name" value="Helicase_C"/>
    <property type="match status" value="1"/>
</dbReference>
<dbReference type="SMART" id="SM00487">
    <property type="entry name" value="DEXDc"/>
    <property type="match status" value="1"/>
</dbReference>
<dbReference type="InterPro" id="IPR014001">
    <property type="entry name" value="Helicase_ATP-bd"/>
</dbReference>
<keyword evidence="4" id="KW-0547">Nucleotide-binding</keyword>
<dbReference type="KEGG" id="vg:19737776"/>
<dbReference type="InterPro" id="IPR001650">
    <property type="entry name" value="Helicase_C-like"/>
</dbReference>
<keyword evidence="7" id="KW-0804">Transcription</keyword>
<dbReference type="SMART" id="SM00490">
    <property type="entry name" value="HELICc"/>
    <property type="match status" value="1"/>
</dbReference>
<dbReference type="Pfam" id="PF08469">
    <property type="entry name" value="NPHI_C"/>
    <property type="match status" value="1"/>
</dbReference>
<dbReference type="InterPro" id="IPR027417">
    <property type="entry name" value="P-loop_NTPase"/>
</dbReference>
<evidence type="ECO:0000256" key="4">
    <source>
        <dbReference type="ARBA" id="ARBA00022741"/>
    </source>
</evidence>
<keyword evidence="5" id="KW-0378">Hydrolase</keyword>
<protein>
    <recommendedName>
        <fullName evidence="3">Nucleoside triphosphatase I</fullName>
        <ecNumber evidence="2">3.6.1.15</ecNumber>
    </recommendedName>
    <alternativeName>
        <fullName evidence="8">Nucleoside triphosphate phosphohydrolase I</fullName>
    </alternativeName>
</protein>
<evidence type="ECO:0000256" key="6">
    <source>
        <dbReference type="ARBA" id="ARBA00022840"/>
    </source>
</evidence>
<keyword evidence="12" id="KW-1185">Reference proteome</keyword>
<evidence type="ECO:0000256" key="3">
    <source>
        <dbReference type="ARBA" id="ARBA00016931"/>
    </source>
</evidence>
<dbReference type="Pfam" id="PF00176">
    <property type="entry name" value="SNF2-rel_dom"/>
    <property type="match status" value="1"/>
</dbReference>